<sequence length="302" mass="32652">MGLPEFEWHPESVPSLKLGLHIAQIVLAFVVFALEISVFRDDKAEIVGNNGWTFGVCFLSIPAWIYLCMAPRFPRTRKLANPTVMAIVDGVYAVFWLSGFASQAAYNSANQCGGACGRSKGIVGLGFIIFLLFCATTVLSIYSVKYHEWNGRLPGYEHPSAGGQNIDPDKAAFSTNMHDEEAYAHIPMNDQDDHDDPYAPGPSSAGAYGDHTGAGAYDDHTSTAYAGAGRHPSQGSAYSGRSGSTHENPFRQQNPFDDDTAYAGAGSTSSVGMPYVPPAAHEEFDHDEPVKFPAADYDRVTR</sequence>
<keyword evidence="4 6" id="KW-0472">Membrane</keyword>
<evidence type="ECO:0000256" key="4">
    <source>
        <dbReference type="ARBA" id="ARBA00023136"/>
    </source>
</evidence>
<evidence type="ECO:0000256" key="2">
    <source>
        <dbReference type="ARBA" id="ARBA00022692"/>
    </source>
</evidence>
<comment type="subcellular location">
    <subcellularLocation>
        <location evidence="1">Membrane</location>
        <topology evidence="1">Multi-pass membrane protein</topology>
    </subcellularLocation>
</comment>
<feature type="transmembrane region" description="Helical" evidence="6">
    <location>
        <begin position="51"/>
        <end position="67"/>
    </location>
</feature>
<feature type="transmembrane region" description="Helical" evidence="6">
    <location>
        <begin position="121"/>
        <end position="142"/>
    </location>
</feature>
<feature type="compositionally biased region" description="Polar residues" evidence="5">
    <location>
        <begin position="233"/>
        <end position="255"/>
    </location>
</feature>
<keyword evidence="2 6" id="KW-0812">Transmembrane</keyword>
<dbReference type="EMBL" id="QVQW01000122">
    <property type="protein sequence ID" value="RKU40077.1"/>
    <property type="molecule type" value="Genomic_DNA"/>
</dbReference>
<dbReference type="PANTHER" id="PTHR37451">
    <property type="entry name" value="MARVEL DOMAIN"/>
    <property type="match status" value="1"/>
</dbReference>
<dbReference type="PANTHER" id="PTHR37451:SF3">
    <property type="entry name" value="MARVEL DOMAIN-CONTAINING PROTEIN"/>
    <property type="match status" value="1"/>
</dbReference>
<comment type="caution">
    <text evidence="8">The sequence shown here is derived from an EMBL/GenBank/DDBJ whole genome shotgun (WGS) entry which is preliminary data.</text>
</comment>
<dbReference type="Pfam" id="PF01284">
    <property type="entry name" value="MARVEL"/>
    <property type="match status" value="1"/>
</dbReference>
<reference evidence="8 9" key="1">
    <citation type="submission" date="2018-08" db="EMBL/GenBank/DDBJ databases">
        <title>Draft genome of the lignicolous fungus Coniochaeta pulveracea.</title>
        <authorList>
            <person name="Borstlap C.J."/>
            <person name="De Witt R.N."/>
            <person name="Botha A."/>
            <person name="Volschenk H."/>
        </authorList>
    </citation>
    <scope>NUCLEOTIDE SEQUENCE [LARGE SCALE GENOMIC DNA]</scope>
    <source>
        <strain evidence="8 9">CAB683</strain>
    </source>
</reference>
<feature type="transmembrane region" description="Helical" evidence="6">
    <location>
        <begin position="18"/>
        <end position="39"/>
    </location>
</feature>
<organism evidence="8 9">
    <name type="scientific">Coniochaeta pulveracea</name>
    <dbReference type="NCBI Taxonomy" id="177199"/>
    <lineage>
        <taxon>Eukaryota</taxon>
        <taxon>Fungi</taxon>
        <taxon>Dikarya</taxon>
        <taxon>Ascomycota</taxon>
        <taxon>Pezizomycotina</taxon>
        <taxon>Sordariomycetes</taxon>
        <taxon>Sordariomycetidae</taxon>
        <taxon>Coniochaetales</taxon>
        <taxon>Coniochaetaceae</taxon>
        <taxon>Coniochaeta</taxon>
    </lineage>
</organism>
<evidence type="ECO:0000259" key="7">
    <source>
        <dbReference type="Pfam" id="PF01284"/>
    </source>
</evidence>
<dbReference type="Proteomes" id="UP000275385">
    <property type="component" value="Unassembled WGS sequence"/>
</dbReference>
<name>A0A420XWQ6_9PEZI</name>
<evidence type="ECO:0000256" key="5">
    <source>
        <dbReference type="SAM" id="MobiDB-lite"/>
    </source>
</evidence>
<feature type="compositionally biased region" description="Basic and acidic residues" evidence="5">
    <location>
        <begin position="280"/>
        <end position="302"/>
    </location>
</feature>
<feature type="region of interest" description="Disordered" evidence="5">
    <location>
        <begin position="187"/>
        <end position="302"/>
    </location>
</feature>
<proteinExistence type="predicted"/>
<evidence type="ECO:0000256" key="3">
    <source>
        <dbReference type="ARBA" id="ARBA00022989"/>
    </source>
</evidence>
<dbReference type="AlphaFoldDB" id="A0A420XWQ6"/>
<dbReference type="STRING" id="177199.A0A420XWQ6"/>
<dbReference type="OrthoDB" id="5284712at2759"/>
<dbReference type="InterPro" id="IPR008253">
    <property type="entry name" value="Marvel"/>
</dbReference>
<feature type="transmembrane region" description="Helical" evidence="6">
    <location>
        <begin position="79"/>
        <end position="101"/>
    </location>
</feature>
<evidence type="ECO:0000256" key="6">
    <source>
        <dbReference type="SAM" id="Phobius"/>
    </source>
</evidence>
<accession>A0A420XWQ6</accession>
<evidence type="ECO:0000313" key="8">
    <source>
        <dbReference type="EMBL" id="RKU40077.1"/>
    </source>
</evidence>
<evidence type="ECO:0000256" key="1">
    <source>
        <dbReference type="ARBA" id="ARBA00004141"/>
    </source>
</evidence>
<protein>
    <recommendedName>
        <fullName evidence="7">MARVEL domain-containing protein</fullName>
    </recommendedName>
</protein>
<keyword evidence="9" id="KW-1185">Reference proteome</keyword>
<feature type="domain" description="MARVEL" evidence="7">
    <location>
        <begin position="16"/>
        <end position="139"/>
    </location>
</feature>
<evidence type="ECO:0000313" key="9">
    <source>
        <dbReference type="Proteomes" id="UP000275385"/>
    </source>
</evidence>
<gene>
    <name evidence="8" type="ORF">DL546_000739</name>
</gene>
<keyword evidence="3 6" id="KW-1133">Transmembrane helix</keyword>
<dbReference type="GO" id="GO:0016020">
    <property type="term" value="C:membrane"/>
    <property type="evidence" value="ECO:0007669"/>
    <property type="project" value="UniProtKB-SubCell"/>
</dbReference>